<sequence length="295" mass="30879">MRLVTYVDGDALRAGVEIDGKVVDAEKAAGAAWAGTVVGILKVDQAARDGLESAAAAMAADGAPIEALTLAPPVPEPQKIICIGLNYHAHVEEAKGIDKAPNEAPPVPILFPKFTTSLVGQDAEVLIPAATEKMDYEAELAVIIGRTATRVSIDDALDYVGGYSAFNDISARDIQLQTPQWTAGKAADTFGPFGPVLVTADAIADPQQLRVQCRLNGETMQDATTDLMIFPIARLIEFISSVITLVPGDVIATGTPAGIGIARNPPVFMKAGDVIEVEVSEIGVLRNTLVNAPKS</sequence>
<evidence type="ECO:0000256" key="2">
    <source>
        <dbReference type="ARBA" id="ARBA00022723"/>
    </source>
</evidence>
<dbReference type="PANTHER" id="PTHR42796">
    <property type="entry name" value="FUMARYLACETOACETATE HYDROLASE DOMAIN-CONTAINING PROTEIN 2A-RELATED"/>
    <property type="match status" value="1"/>
</dbReference>
<evidence type="ECO:0000313" key="4">
    <source>
        <dbReference type="EMBL" id="CAB4924897.1"/>
    </source>
</evidence>
<comment type="similarity">
    <text evidence="1">Belongs to the FAH family.</text>
</comment>
<dbReference type="Gene3D" id="3.90.850.10">
    <property type="entry name" value="Fumarylacetoacetase-like, C-terminal domain"/>
    <property type="match status" value="1"/>
</dbReference>
<protein>
    <submittedName>
        <fullName evidence="4">Unannotated protein</fullName>
    </submittedName>
</protein>
<evidence type="ECO:0000256" key="1">
    <source>
        <dbReference type="ARBA" id="ARBA00010211"/>
    </source>
</evidence>
<gene>
    <name evidence="4" type="ORF">UFOPK3674_00785</name>
</gene>
<dbReference type="PANTHER" id="PTHR42796:SF4">
    <property type="entry name" value="FUMARYLACETOACETATE HYDROLASE DOMAIN-CONTAINING PROTEIN 2A"/>
    <property type="match status" value="1"/>
</dbReference>
<feature type="domain" description="Fumarylacetoacetase-like C-terminal" evidence="3">
    <location>
        <begin position="79"/>
        <end position="290"/>
    </location>
</feature>
<dbReference type="InterPro" id="IPR011234">
    <property type="entry name" value="Fumarylacetoacetase-like_C"/>
</dbReference>
<proteinExistence type="inferred from homology"/>
<evidence type="ECO:0000259" key="3">
    <source>
        <dbReference type="Pfam" id="PF01557"/>
    </source>
</evidence>
<dbReference type="EMBL" id="CAFBMX010000003">
    <property type="protein sequence ID" value="CAB4924897.1"/>
    <property type="molecule type" value="Genomic_DNA"/>
</dbReference>
<accession>A0A6J7I2N7</accession>
<dbReference type="InterPro" id="IPR051121">
    <property type="entry name" value="FAH"/>
</dbReference>
<dbReference type="FunFam" id="3.90.850.10:FF:000002">
    <property type="entry name" value="2-hydroxyhepta-2,4-diene-1,7-dioate isomerase"/>
    <property type="match status" value="1"/>
</dbReference>
<dbReference type="GO" id="GO:0046872">
    <property type="term" value="F:metal ion binding"/>
    <property type="evidence" value="ECO:0007669"/>
    <property type="project" value="UniProtKB-KW"/>
</dbReference>
<name>A0A6J7I2N7_9ZZZZ</name>
<organism evidence="4">
    <name type="scientific">freshwater metagenome</name>
    <dbReference type="NCBI Taxonomy" id="449393"/>
    <lineage>
        <taxon>unclassified sequences</taxon>
        <taxon>metagenomes</taxon>
        <taxon>ecological metagenomes</taxon>
    </lineage>
</organism>
<dbReference type="SUPFAM" id="SSF56529">
    <property type="entry name" value="FAH"/>
    <property type="match status" value="1"/>
</dbReference>
<dbReference type="InterPro" id="IPR036663">
    <property type="entry name" value="Fumarylacetoacetase_C_sf"/>
</dbReference>
<dbReference type="GO" id="GO:0019752">
    <property type="term" value="P:carboxylic acid metabolic process"/>
    <property type="evidence" value="ECO:0007669"/>
    <property type="project" value="UniProtKB-ARBA"/>
</dbReference>
<dbReference type="GO" id="GO:0016853">
    <property type="term" value="F:isomerase activity"/>
    <property type="evidence" value="ECO:0007669"/>
    <property type="project" value="UniProtKB-ARBA"/>
</dbReference>
<reference evidence="4" key="1">
    <citation type="submission" date="2020-05" db="EMBL/GenBank/DDBJ databases">
        <authorList>
            <person name="Chiriac C."/>
            <person name="Salcher M."/>
            <person name="Ghai R."/>
            <person name="Kavagutti S V."/>
        </authorList>
    </citation>
    <scope>NUCLEOTIDE SEQUENCE</scope>
</reference>
<dbReference type="Pfam" id="PF01557">
    <property type="entry name" value="FAA_hydrolase"/>
    <property type="match status" value="1"/>
</dbReference>
<dbReference type="AlphaFoldDB" id="A0A6J7I2N7"/>
<keyword evidence="2" id="KW-0479">Metal-binding</keyword>